<feature type="transmembrane region" description="Helical" evidence="1">
    <location>
        <begin position="458"/>
        <end position="476"/>
    </location>
</feature>
<proteinExistence type="predicted"/>
<keyword evidence="1" id="KW-0472">Membrane</keyword>
<sequence>MQIFFSGIVLSLLSFNAYALPVTAINLSISSWMVILILGTSVSLKAVGIRVFVLALFFVSVTSSIVLNVEESRIAQKVYKDSFYSTNEFDASTLKGKLPESINASNTDYIEATGAPIGSLFGDRILNASDLDSFMEIISKSNKENILLSGTSTGALSKFHTLAQTTNKTIYRVPMSYGANTSLIPEEELIASISALPEGTLVFLYINSYQELVNEIKTNPIGDAVKVINRTMVDYGVHDKIETTSHSVILSAGELREEEKSRLRKLFTNTVPTFVSAVGSEAQNLDGKTLFEKRQLSESNFGFLNRNVYSENFINTSQVDAIDRVKKQLFVCFNQACTESMPRGRYIDLSRLGVIGVDFNKSDVDELLAEITEEGYEVVTFVVDDYYQYIATQVIERVALSEEVNLDMINLTNGSTSLYTNLIYDENVGMEVNNDGFTNVWVKGVQFTLYLASYFDELHWEVMVPSIFALIFLFSYSMARGRYVIASVSFVILFILYYWRYLVINMTISQIDMLSENLVFATQTLSPIIVLFAIAFRKAQCAFYVAVLYLYQFIYTDSTLVSIDLMFLDLSIAASILSYLALTLRDSVQCKKGFKLSGFKSGQVMNLSHDRGVLISGTKLTKSKIEEFSKNKDIIIRSDHMTYKESASAGEFNSYIVRTGNEQDINYALNGIKEDMELLGERFCSYWVQEFKEYHKTGVAQSINPKSVFEFNYSIGLPECVTSGSGAVRDVSASRFSKSLCREAASILEQIKLAEKSCSSPVIIEFGVLVTGKIELLQVKKQDTSWFLDTKLASKVINLKKLPELISTLKMNPLSESVLNILYAESVLVYGGRAYQISNINREDEKVCVDSLMKDVAKIFSRLQQASSIEAVYVILLKNNELFSRLMALKSESCDKDDVIEINNCRSLIHETMLKENILYLNEFDFSNSERLTNYKMKASCCRLAYSDLHHDIMSLIFNCIHNIIDTSDQDVSLNKTMLGNVLGLPESIVDETDSEVETVVSGSFPDSFITFDELHLVNEQERKNKTLVCETYPCSLLSSVNSFGAIVSKYGSNLSHVSVAARFYNIPYRIDPTIDVGGD</sequence>
<dbReference type="AlphaFoldDB" id="A0AAW8Q263"/>
<keyword evidence="1" id="KW-0812">Transmembrane</keyword>
<evidence type="ECO:0000313" key="3">
    <source>
        <dbReference type="Proteomes" id="UP001253193"/>
    </source>
</evidence>
<accession>A0AAW8Q263</accession>
<feature type="transmembrane region" description="Helical" evidence="1">
    <location>
        <begin position="483"/>
        <end position="504"/>
    </location>
</feature>
<organism evidence="2 3">
    <name type="scientific">Vibrio parahaemolyticus</name>
    <dbReference type="NCBI Taxonomy" id="670"/>
    <lineage>
        <taxon>Bacteria</taxon>
        <taxon>Pseudomonadati</taxon>
        <taxon>Pseudomonadota</taxon>
        <taxon>Gammaproteobacteria</taxon>
        <taxon>Vibrionales</taxon>
        <taxon>Vibrionaceae</taxon>
        <taxon>Vibrio</taxon>
    </lineage>
</organism>
<protein>
    <submittedName>
        <fullName evidence="2">Uncharacterized protein</fullName>
    </submittedName>
</protein>
<gene>
    <name evidence="2" type="ORF">QX249_11930</name>
</gene>
<keyword evidence="1" id="KW-1133">Transmembrane helix</keyword>
<dbReference type="RefSeq" id="WP_311020253.1">
    <property type="nucleotide sequence ID" value="NZ_JAUHGG010000003.1"/>
</dbReference>
<feature type="transmembrane region" description="Helical" evidence="1">
    <location>
        <begin position="29"/>
        <end position="44"/>
    </location>
</feature>
<feature type="transmembrane region" description="Helical" evidence="1">
    <location>
        <begin position="51"/>
        <end position="69"/>
    </location>
</feature>
<evidence type="ECO:0000256" key="1">
    <source>
        <dbReference type="SAM" id="Phobius"/>
    </source>
</evidence>
<evidence type="ECO:0000313" key="2">
    <source>
        <dbReference type="EMBL" id="MDS1821370.1"/>
    </source>
</evidence>
<dbReference type="Proteomes" id="UP001253193">
    <property type="component" value="Unassembled WGS sequence"/>
</dbReference>
<dbReference type="EMBL" id="JAUHGG010000003">
    <property type="protein sequence ID" value="MDS1821370.1"/>
    <property type="molecule type" value="Genomic_DNA"/>
</dbReference>
<reference evidence="2" key="1">
    <citation type="submission" date="2023-06" db="EMBL/GenBank/DDBJ databases">
        <title>Genomic Diversity of Vibrio spp. and Metagenomic Analysis of Pathogens in Florida Gulf Coastal Waters Following Hurricane Ian.</title>
        <authorList>
            <person name="Brumfield K.D."/>
        </authorList>
    </citation>
    <scope>NUCLEOTIDE SEQUENCE</scope>
    <source>
        <strain evidence="2">WBS2B-138</strain>
    </source>
</reference>
<name>A0AAW8Q263_VIBPH</name>
<feature type="transmembrane region" description="Helical" evidence="1">
    <location>
        <begin position="524"/>
        <end position="551"/>
    </location>
</feature>
<comment type="caution">
    <text evidence="2">The sequence shown here is derived from an EMBL/GenBank/DDBJ whole genome shotgun (WGS) entry which is preliminary data.</text>
</comment>